<sequence length="209" mass="23187">MPIEELRQEIDVFLLAEEDRAARLPKGAIIVGDPVLQYYESLAPGEELKQIFVANASESLRCVYPLVNGSIKVESLYDTGSQIVSISEEKAMQAGLSWDPDIVIYMQSANKGVEKSLGLARNVAFLFGDIVLYIQVHVIRNPAYDLLLGSPFDTLTETCVKTAKDGNKTITIHDPNTLQRAVIPTYPRGKGPTILEKKAVKREKYEEGF</sequence>
<accession>A0A0D0CP42</accession>
<name>A0A0D0CP42_9AGAR</name>
<dbReference type="Proteomes" id="UP000053593">
    <property type="component" value="Unassembled WGS sequence"/>
</dbReference>
<dbReference type="SUPFAM" id="SSF50630">
    <property type="entry name" value="Acid proteases"/>
    <property type="match status" value="1"/>
</dbReference>
<dbReference type="InterPro" id="IPR021109">
    <property type="entry name" value="Peptidase_aspartic_dom_sf"/>
</dbReference>
<proteinExistence type="predicted"/>
<keyword evidence="2" id="KW-1185">Reference proteome</keyword>
<reference evidence="1 2" key="1">
    <citation type="submission" date="2014-04" db="EMBL/GenBank/DDBJ databases">
        <title>Evolutionary Origins and Diversification of the Mycorrhizal Mutualists.</title>
        <authorList>
            <consortium name="DOE Joint Genome Institute"/>
            <consortium name="Mycorrhizal Genomics Consortium"/>
            <person name="Kohler A."/>
            <person name="Kuo A."/>
            <person name="Nagy L.G."/>
            <person name="Floudas D."/>
            <person name="Copeland A."/>
            <person name="Barry K.W."/>
            <person name="Cichocki N."/>
            <person name="Veneault-Fourrey C."/>
            <person name="LaButti K."/>
            <person name="Lindquist E.A."/>
            <person name="Lipzen A."/>
            <person name="Lundell T."/>
            <person name="Morin E."/>
            <person name="Murat C."/>
            <person name="Riley R."/>
            <person name="Ohm R."/>
            <person name="Sun H."/>
            <person name="Tunlid A."/>
            <person name="Henrissat B."/>
            <person name="Grigoriev I.V."/>
            <person name="Hibbett D.S."/>
            <person name="Martin F."/>
        </authorList>
    </citation>
    <scope>NUCLEOTIDE SEQUENCE [LARGE SCALE GENOMIC DNA]</scope>
    <source>
        <strain evidence="1 2">FD-317 M1</strain>
    </source>
</reference>
<dbReference type="HOGENOM" id="CLU_003921_8_0_1"/>
<dbReference type="CDD" id="cd00303">
    <property type="entry name" value="retropepsin_like"/>
    <property type="match status" value="1"/>
</dbReference>
<protein>
    <submittedName>
        <fullName evidence="1">Uncharacterized protein</fullName>
    </submittedName>
</protein>
<dbReference type="AlphaFoldDB" id="A0A0D0CP42"/>
<dbReference type="OrthoDB" id="3048530at2759"/>
<dbReference type="EMBL" id="KN834774">
    <property type="protein sequence ID" value="KIK60597.1"/>
    <property type="molecule type" value="Genomic_DNA"/>
</dbReference>
<organism evidence="1 2">
    <name type="scientific">Collybiopsis luxurians FD-317 M1</name>
    <dbReference type="NCBI Taxonomy" id="944289"/>
    <lineage>
        <taxon>Eukaryota</taxon>
        <taxon>Fungi</taxon>
        <taxon>Dikarya</taxon>
        <taxon>Basidiomycota</taxon>
        <taxon>Agaricomycotina</taxon>
        <taxon>Agaricomycetes</taxon>
        <taxon>Agaricomycetidae</taxon>
        <taxon>Agaricales</taxon>
        <taxon>Marasmiineae</taxon>
        <taxon>Omphalotaceae</taxon>
        <taxon>Collybiopsis</taxon>
        <taxon>Collybiopsis luxurians</taxon>
    </lineage>
</organism>
<gene>
    <name evidence="1" type="ORF">GYMLUDRAFT_167549</name>
</gene>
<evidence type="ECO:0000313" key="1">
    <source>
        <dbReference type="EMBL" id="KIK60597.1"/>
    </source>
</evidence>
<dbReference type="Pfam" id="PF13975">
    <property type="entry name" value="gag-asp_proteas"/>
    <property type="match status" value="1"/>
</dbReference>
<evidence type="ECO:0000313" key="2">
    <source>
        <dbReference type="Proteomes" id="UP000053593"/>
    </source>
</evidence>
<dbReference type="Gene3D" id="2.40.70.10">
    <property type="entry name" value="Acid Proteases"/>
    <property type="match status" value="1"/>
</dbReference>